<dbReference type="AlphaFoldDB" id="A0A550JLN5"/>
<reference evidence="2 3" key="1">
    <citation type="submission" date="2019-07" db="EMBL/GenBank/DDBJ databases">
        <title>Insights of Desulfuromonas acetexigens electromicrobiology.</title>
        <authorList>
            <person name="Katuri K."/>
            <person name="Sapireddy V."/>
            <person name="Shaw D.R."/>
            <person name="Saikaly P."/>
        </authorList>
    </citation>
    <scope>NUCLEOTIDE SEQUENCE [LARGE SCALE GENOMIC DNA]</scope>
    <source>
        <strain evidence="2 3">2873</strain>
    </source>
</reference>
<proteinExistence type="predicted"/>
<comment type="caution">
    <text evidence="2">The sequence shown here is derived from an EMBL/GenBank/DDBJ whole genome shotgun (WGS) entry which is preliminary data.</text>
</comment>
<dbReference type="RefSeq" id="WP_092053359.1">
    <property type="nucleotide sequence ID" value="NZ_FOJJ01000001.1"/>
</dbReference>
<accession>A0A550JLN5</accession>
<dbReference type="Gene3D" id="2.30.30.830">
    <property type="match status" value="1"/>
</dbReference>
<evidence type="ECO:0000313" key="2">
    <source>
        <dbReference type="EMBL" id="TRO84119.1"/>
    </source>
</evidence>
<dbReference type="EMBL" id="VJVV01000001">
    <property type="protein sequence ID" value="TRO84119.1"/>
    <property type="molecule type" value="Genomic_DNA"/>
</dbReference>
<dbReference type="Proteomes" id="UP000317155">
    <property type="component" value="Unassembled WGS sequence"/>
</dbReference>
<dbReference type="OrthoDB" id="9788988at2"/>
<dbReference type="Pfam" id="PF04351">
    <property type="entry name" value="PilP"/>
    <property type="match status" value="1"/>
</dbReference>
<evidence type="ECO:0000313" key="3">
    <source>
        <dbReference type="Proteomes" id="UP000317155"/>
    </source>
</evidence>
<organism evidence="2 3">
    <name type="scientific">Trichloromonas acetexigens</name>
    <dbReference type="NCBI Taxonomy" id="38815"/>
    <lineage>
        <taxon>Bacteria</taxon>
        <taxon>Pseudomonadati</taxon>
        <taxon>Thermodesulfobacteriota</taxon>
        <taxon>Desulfuromonadia</taxon>
        <taxon>Desulfuromonadales</taxon>
        <taxon>Trichloromonadaceae</taxon>
        <taxon>Trichloromonas</taxon>
    </lineage>
</organism>
<protein>
    <submittedName>
        <fullName evidence="2">Pilus assembly protein PilP</fullName>
    </submittedName>
</protein>
<sequence>MKLGTGLVGMIALALLVAGCGQEAPPSPPKKPASKKVEAPMPKADAKPLPTEQQLEEAQPVFTYDPSMRRDPFVPLIEPKKPLANSDEPLTPLQQVELGQLRLVGVITGKGEPMAMVSAPGGKSYILRKGVKVGRNNGVVIGVDAGGVSVREKYYDFVGEVRENLQKINLPKREGAN</sequence>
<dbReference type="PROSITE" id="PS51257">
    <property type="entry name" value="PROKAR_LIPOPROTEIN"/>
    <property type="match status" value="1"/>
</dbReference>
<gene>
    <name evidence="2" type="ORF">FL622_02770</name>
</gene>
<evidence type="ECO:0000256" key="1">
    <source>
        <dbReference type="SAM" id="MobiDB-lite"/>
    </source>
</evidence>
<name>A0A550JLN5_9BACT</name>
<feature type="region of interest" description="Disordered" evidence="1">
    <location>
        <begin position="21"/>
        <end position="67"/>
    </location>
</feature>
<keyword evidence="3" id="KW-1185">Reference proteome</keyword>
<dbReference type="InterPro" id="IPR007446">
    <property type="entry name" value="PilP"/>
</dbReference>